<keyword evidence="5" id="KW-0067">ATP-binding</keyword>
<comment type="subcellular location">
    <subcellularLocation>
        <location evidence="1">Nucleus</location>
    </subcellularLocation>
</comment>
<keyword evidence="3" id="KW-0547">Nucleotide-binding</keyword>
<comment type="caution">
    <text evidence="9">The sequence shown here is derived from an EMBL/GenBank/DDBJ whole genome shotgun (WGS) entry which is preliminary data.</text>
</comment>
<dbReference type="KEGG" id="cput:CONPUDRAFT_167507"/>
<keyword evidence="4" id="KW-0227">DNA damage</keyword>
<feature type="region of interest" description="Disordered" evidence="8">
    <location>
        <begin position="849"/>
        <end position="880"/>
    </location>
</feature>
<comment type="similarity">
    <text evidence="2">Belongs to the rad17/RAD24 family.</text>
</comment>
<feature type="compositionally biased region" description="Polar residues" evidence="8">
    <location>
        <begin position="12"/>
        <end position="23"/>
    </location>
</feature>
<evidence type="ECO:0000313" key="10">
    <source>
        <dbReference type="Proteomes" id="UP000053558"/>
    </source>
</evidence>
<dbReference type="Proteomes" id="UP000053558">
    <property type="component" value="Unassembled WGS sequence"/>
</dbReference>
<organism evidence="9 10">
    <name type="scientific">Coniophora puteana (strain RWD-64-598)</name>
    <name type="common">Brown rot fungus</name>
    <dbReference type="NCBI Taxonomy" id="741705"/>
    <lineage>
        <taxon>Eukaryota</taxon>
        <taxon>Fungi</taxon>
        <taxon>Dikarya</taxon>
        <taxon>Basidiomycota</taxon>
        <taxon>Agaricomycotina</taxon>
        <taxon>Agaricomycetes</taxon>
        <taxon>Agaricomycetidae</taxon>
        <taxon>Boletales</taxon>
        <taxon>Coniophorineae</taxon>
        <taxon>Coniophoraceae</taxon>
        <taxon>Coniophora</taxon>
    </lineage>
</organism>
<name>A0A5M3MHH5_CONPW</name>
<evidence type="ECO:0000313" key="9">
    <source>
        <dbReference type="EMBL" id="EIW78507.1"/>
    </source>
</evidence>
<proteinExistence type="inferred from homology"/>
<dbReference type="GO" id="GO:0005524">
    <property type="term" value="F:ATP binding"/>
    <property type="evidence" value="ECO:0007669"/>
    <property type="project" value="UniProtKB-KW"/>
</dbReference>
<dbReference type="RefSeq" id="XP_007771530.1">
    <property type="nucleotide sequence ID" value="XM_007773340.1"/>
</dbReference>
<evidence type="ECO:0000256" key="7">
    <source>
        <dbReference type="ARBA" id="ARBA00023306"/>
    </source>
</evidence>
<dbReference type="GO" id="GO:0005634">
    <property type="term" value="C:nucleus"/>
    <property type="evidence" value="ECO:0007669"/>
    <property type="project" value="UniProtKB-SubCell"/>
</dbReference>
<dbReference type="PANTHER" id="PTHR12172:SF0">
    <property type="entry name" value="CELL CYCLE CHECKPOINT PROTEIN RAD17"/>
    <property type="match status" value="1"/>
</dbReference>
<feature type="region of interest" description="Disordered" evidence="8">
    <location>
        <begin position="293"/>
        <end position="315"/>
    </location>
</feature>
<dbReference type="EMBL" id="JH711582">
    <property type="protein sequence ID" value="EIW78507.1"/>
    <property type="molecule type" value="Genomic_DNA"/>
</dbReference>
<keyword evidence="7" id="KW-0131">Cell cycle</keyword>
<dbReference type="OrthoDB" id="10265971at2759"/>
<evidence type="ECO:0008006" key="11">
    <source>
        <dbReference type="Google" id="ProtNLM"/>
    </source>
</evidence>
<dbReference type="GO" id="GO:0006281">
    <property type="term" value="P:DNA repair"/>
    <property type="evidence" value="ECO:0007669"/>
    <property type="project" value="InterPro"/>
</dbReference>
<feature type="compositionally biased region" description="Basic residues" evidence="8">
    <location>
        <begin position="477"/>
        <end position="491"/>
    </location>
</feature>
<feature type="region of interest" description="Disordered" evidence="8">
    <location>
        <begin position="448"/>
        <end position="494"/>
    </location>
</feature>
<dbReference type="GO" id="GO:0003682">
    <property type="term" value="F:chromatin binding"/>
    <property type="evidence" value="ECO:0007669"/>
    <property type="project" value="TreeGrafter"/>
</dbReference>
<dbReference type="GO" id="GO:0033314">
    <property type="term" value="P:mitotic DNA replication checkpoint signaling"/>
    <property type="evidence" value="ECO:0007669"/>
    <property type="project" value="TreeGrafter"/>
</dbReference>
<evidence type="ECO:0000256" key="5">
    <source>
        <dbReference type="ARBA" id="ARBA00022840"/>
    </source>
</evidence>
<feature type="compositionally biased region" description="Acidic residues" evidence="8">
    <location>
        <begin position="860"/>
        <end position="880"/>
    </location>
</feature>
<dbReference type="GO" id="GO:0003689">
    <property type="term" value="F:DNA clamp loader activity"/>
    <property type="evidence" value="ECO:0007669"/>
    <property type="project" value="TreeGrafter"/>
</dbReference>
<dbReference type="AlphaFoldDB" id="A0A5M3MHH5"/>
<dbReference type="GO" id="GO:0000077">
    <property type="term" value="P:DNA damage checkpoint signaling"/>
    <property type="evidence" value="ECO:0007669"/>
    <property type="project" value="TreeGrafter"/>
</dbReference>
<dbReference type="Gene3D" id="3.40.50.300">
    <property type="entry name" value="P-loop containing nucleotide triphosphate hydrolases"/>
    <property type="match status" value="1"/>
</dbReference>
<protein>
    <recommendedName>
        <fullName evidence="11">Rad17-domain-containing protein</fullName>
    </recommendedName>
</protein>
<keyword evidence="6" id="KW-0539">Nucleus</keyword>
<dbReference type="Pfam" id="PF03215">
    <property type="entry name" value="Rad17"/>
    <property type="match status" value="1"/>
</dbReference>
<feature type="region of interest" description="Disordered" evidence="8">
    <location>
        <begin position="1"/>
        <end position="122"/>
    </location>
</feature>
<dbReference type="InterPro" id="IPR027417">
    <property type="entry name" value="P-loop_NTPase"/>
</dbReference>
<feature type="compositionally biased region" description="Low complexity" evidence="8">
    <location>
        <begin position="456"/>
        <end position="473"/>
    </location>
</feature>
<evidence type="ECO:0000256" key="4">
    <source>
        <dbReference type="ARBA" id="ARBA00022763"/>
    </source>
</evidence>
<evidence type="ECO:0000256" key="6">
    <source>
        <dbReference type="ARBA" id="ARBA00023242"/>
    </source>
</evidence>
<dbReference type="GeneID" id="19205787"/>
<evidence type="ECO:0000256" key="8">
    <source>
        <dbReference type="SAM" id="MobiDB-lite"/>
    </source>
</evidence>
<keyword evidence="10" id="KW-1185">Reference proteome</keyword>
<dbReference type="OMA" id="GANERPW"/>
<dbReference type="SUPFAM" id="SSF52540">
    <property type="entry name" value="P-loop containing nucleoside triphosphate hydrolases"/>
    <property type="match status" value="1"/>
</dbReference>
<accession>A0A5M3MHH5</accession>
<feature type="compositionally biased region" description="Polar residues" evidence="8">
    <location>
        <begin position="61"/>
        <end position="82"/>
    </location>
</feature>
<reference evidence="10" key="1">
    <citation type="journal article" date="2012" name="Science">
        <title>The Paleozoic origin of enzymatic lignin decomposition reconstructed from 31 fungal genomes.</title>
        <authorList>
            <person name="Floudas D."/>
            <person name="Binder M."/>
            <person name="Riley R."/>
            <person name="Barry K."/>
            <person name="Blanchette R.A."/>
            <person name="Henrissat B."/>
            <person name="Martinez A.T."/>
            <person name="Otillar R."/>
            <person name="Spatafora J.W."/>
            <person name="Yadav J.S."/>
            <person name="Aerts A."/>
            <person name="Benoit I."/>
            <person name="Boyd A."/>
            <person name="Carlson A."/>
            <person name="Copeland A."/>
            <person name="Coutinho P.M."/>
            <person name="de Vries R.P."/>
            <person name="Ferreira P."/>
            <person name="Findley K."/>
            <person name="Foster B."/>
            <person name="Gaskell J."/>
            <person name="Glotzer D."/>
            <person name="Gorecki P."/>
            <person name="Heitman J."/>
            <person name="Hesse C."/>
            <person name="Hori C."/>
            <person name="Igarashi K."/>
            <person name="Jurgens J.A."/>
            <person name="Kallen N."/>
            <person name="Kersten P."/>
            <person name="Kohler A."/>
            <person name="Kuees U."/>
            <person name="Kumar T.K.A."/>
            <person name="Kuo A."/>
            <person name="LaButti K."/>
            <person name="Larrondo L.F."/>
            <person name="Lindquist E."/>
            <person name="Ling A."/>
            <person name="Lombard V."/>
            <person name="Lucas S."/>
            <person name="Lundell T."/>
            <person name="Martin R."/>
            <person name="McLaughlin D.J."/>
            <person name="Morgenstern I."/>
            <person name="Morin E."/>
            <person name="Murat C."/>
            <person name="Nagy L.G."/>
            <person name="Nolan M."/>
            <person name="Ohm R.A."/>
            <person name="Patyshakuliyeva A."/>
            <person name="Rokas A."/>
            <person name="Ruiz-Duenas F.J."/>
            <person name="Sabat G."/>
            <person name="Salamov A."/>
            <person name="Samejima M."/>
            <person name="Schmutz J."/>
            <person name="Slot J.C."/>
            <person name="St John F."/>
            <person name="Stenlid J."/>
            <person name="Sun H."/>
            <person name="Sun S."/>
            <person name="Syed K."/>
            <person name="Tsang A."/>
            <person name="Wiebenga A."/>
            <person name="Young D."/>
            <person name="Pisabarro A."/>
            <person name="Eastwood D.C."/>
            <person name="Martin F."/>
            <person name="Cullen D."/>
            <person name="Grigoriev I.V."/>
            <person name="Hibbett D.S."/>
        </authorList>
    </citation>
    <scope>NUCLEOTIDE SEQUENCE [LARGE SCALE GENOMIC DNA]</scope>
    <source>
        <strain evidence="10">RWD-64-598 SS2</strain>
    </source>
</reference>
<dbReference type="PANTHER" id="PTHR12172">
    <property type="entry name" value="CELL CYCLE CHECKPOINT PROTEIN RAD17"/>
    <property type="match status" value="1"/>
</dbReference>
<evidence type="ECO:0000256" key="3">
    <source>
        <dbReference type="ARBA" id="ARBA00022741"/>
    </source>
</evidence>
<feature type="compositionally biased region" description="Low complexity" evidence="8">
    <location>
        <begin position="747"/>
        <end position="758"/>
    </location>
</feature>
<feature type="region of interest" description="Disordered" evidence="8">
    <location>
        <begin position="528"/>
        <end position="554"/>
    </location>
</feature>
<evidence type="ECO:0000256" key="1">
    <source>
        <dbReference type="ARBA" id="ARBA00004123"/>
    </source>
</evidence>
<feature type="region of interest" description="Disordered" evidence="8">
    <location>
        <begin position="135"/>
        <end position="157"/>
    </location>
</feature>
<sequence>MTTPKTKKIDGFSSTQRAGSGSATKKPKLRTVKFDIGSDSDQPPAKRRKASGFSRTPVFDLSSSQMPQSSQNKLISKGSSLSKPREKDVKGKGKAKAAPAPAPKSSVIVVHDSDSATESEEDMGAVAVEKGKRPAAAAAAASSGSRKEVRGYEDEEEDDQLWVDKYQPTCEADLAVHKRKVEDVRRWLEEAFEGGPSGKLRKYRRILALTGPAGTAKTATLRVLAREMGFEIVEWRNGANERPWTANSMNIDGDVDADDLPALVDTESTMDKFEAFLLRASACSNIFSAAPSSSTPAVSSASTSTSAAPLASVASTSSRPARRTLILLEDLPNVLHAPTQARLRTALAAFASPSSNNNTPGPPLALVISDSGAGTGAGDTAEWDTTGGRYAAWSRGRREVVDVRSVLGPEVLGMPGVMQVAFNPVAKTIMGRALVGLVGRHFDGAGRGSGMGVGTGLSQELSRSSISNSQRSLGGKGKGKSRQKQKQKGKKPSREVLDLIVESANGDIRSAIMALQFACLVELPGSSSSAATGGSSRKGPNKGGTGNAAAKAAGGGTSARAVLEAVTRREQSLVLFHLMGKVLYNKRKGDPPSSHLSAKDASKERALDAALPDEPALPSWLVEEHGRRRSRVDVEQLAADAPIDAGMLALYVHQNYTLFCDDVDQCGAVLEGLSWGDWVGGSFPSNPYAFPTVARSTLHALPSPVTRRGQKVCKPAWFAARTAELDAAAGVGDVVSWLARRRNPGTSASSLLSSSSSSGPNAEAETEDERGDGSTGGWGRWACAEVATELGGWLGAAERCFSASQSAARGDMKLPRTHRLFSSLPWTEGGLGGEMLGEDEDGVDQAFEEDEGTGWLGAGLDEEEETKGWLDDDDIEEEET</sequence>
<dbReference type="InterPro" id="IPR004582">
    <property type="entry name" value="Checkpoint_prot_Rad17_Rad24"/>
</dbReference>
<feature type="region of interest" description="Disordered" evidence="8">
    <location>
        <begin position="745"/>
        <end position="777"/>
    </location>
</feature>
<evidence type="ECO:0000256" key="2">
    <source>
        <dbReference type="ARBA" id="ARBA00006168"/>
    </source>
</evidence>
<gene>
    <name evidence="9" type="ORF">CONPUDRAFT_167507</name>
</gene>